<dbReference type="OrthoDB" id="9783818at2"/>
<evidence type="ECO:0000313" key="5">
    <source>
        <dbReference type="Proteomes" id="UP000033187"/>
    </source>
</evidence>
<evidence type="ECO:0000256" key="1">
    <source>
        <dbReference type="SAM" id="MobiDB-lite"/>
    </source>
</evidence>
<dbReference type="Gene3D" id="3.40.50.410">
    <property type="entry name" value="von Willebrand factor, type A domain"/>
    <property type="match status" value="1"/>
</dbReference>
<dbReference type="EMBL" id="LN829119">
    <property type="protein sequence ID" value="CPR22066.1"/>
    <property type="molecule type" value="Genomic_DNA"/>
</dbReference>
<dbReference type="PROSITE" id="PS50234">
    <property type="entry name" value="VWFA"/>
    <property type="match status" value="1"/>
</dbReference>
<feature type="signal peptide" evidence="2">
    <location>
        <begin position="1"/>
        <end position="31"/>
    </location>
</feature>
<reference evidence="5" key="1">
    <citation type="submission" date="2015-02" db="EMBL/GenBank/DDBJ databases">
        <authorList>
            <person name="Chooi Y.-H."/>
        </authorList>
    </citation>
    <scope>NUCLEOTIDE SEQUENCE [LARGE SCALE GENOMIC DNA]</scope>
    <source>
        <strain evidence="5">strain Y</strain>
    </source>
</reference>
<feature type="compositionally biased region" description="Basic and acidic residues" evidence="1">
    <location>
        <begin position="233"/>
        <end position="244"/>
    </location>
</feature>
<keyword evidence="2" id="KW-0732">Signal</keyword>
<dbReference type="Pfam" id="PF13519">
    <property type="entry name" value="VWA_2"/>
    <property type="match status" value="1"/>
</dbReference>
<dbReference type="AlphaFoldDB" id="A0A0D6JJG4"/>
<accession>A0A0D6JJG4</accession>
<feature type="region of interest" description="Disordered" evidence="1">
    <location>
        <begin position="223"/>
        <end position="249"/>
    </location>
</feature>
<dbReference type="SMART" id="SM00327">
    <property type="entry name" value="VWA"/>
    <property type="match status" value="1"/>
</dbReference>
<dbReference type="KEGG" id="fil:BN1229_v1_2414"/>
<dbReference type="InterPro" id="IPR002035">
    <property type="entry name" value="VWF_A"/>
</dbReference>
<dbReference type="InterPro" id="IPR036465">
    <property type="entry name" value="vWFA_dom_sf"/>
</dbReference>
<dbReference type="KEGG" id="fiy:BN1229_v1_3499"/>
<evidence type="ECO:0000313" key="4">
    <source>
        <dbReference type="EMBL" id="CPR22066.1"/>
    </source>
</evidence>
<dbReference type="Proteomes" id="UP000033187">
    <property type="component" value="Chromosome 1"/>
</dbReference>
<organism evidence="4 5">
    <name type="scientific">Candidatus Filomicrobium marinum</name>
    <dbReference type="NCBI Taxonomy" id="1608628"/>
    <lineage>
        <taxon>Bacteria</taxon>
        <taxon>Pseudomonadati</taxon>
        <taxon>Pseudomonadota</taxon>
        <taxon>Alphaproteobacteria</taxon>
        <taxon>Hyphomicrobiales</taxon>
        <taxon>Hyphomicrobiaceae</taxon>
        <taxon>Filomicrobium</taxon>
    </lineage>
</organism>
<feature type="domain" description="VWFA" evidence="3">
    <location>
        <begin position="40"/>
        <end position="216"/>
    </location>
</feature>
<sequence length="667" mass="70355">MRPARFSIALGRSILLMLLLAVFAARQTVTAAETTDAGPTLIILFDSSGSMWGQLPGGSQAKYAAARDALLQALPALDLNARTGLVTFGRGCNGVDVVLPPDVRPRDRTIAPINSLNPRGKGPLADALSRAAEEVEPGRRASLVVIHDGPDNCRQDTCTIAQRIAAAHPGMPIHLVSLGLDATETAAVSCIPEATGGKVFPVRSLSEVRGAIDQAIALAMTSGVPAPSPARRKGAEPETPKQKLPEIPADAPPHLVVSATLGDTQAVDKPVHWRIFREDDKSKPVLDILETQFAVPLPAGKYIVEAALGRAKATQTAEVAEKGPTAVTISFSAGIARVATRIGNNQTSKIPVLVSVAGLSEPAANGAAKPSPLMVIPSPSSEFVLPAGNYRITAESGLSRVTRDIAIKTAEIEAVNLDLSAGQLHLSAVSASGAPVTDNLTYYLSVDDPNTPGGRREVLRTAASSPILAVPAGTYYVKVRSGLYEKYDQIAVGAGSTVERAIILDAARLQVVANVSLGPSNGEFPIVYRVLSQGPYAQEVAMSWERTPQFTLPPGRYRIVAEIGARNVSVTQDIELAPGTNKSVTLAAQAAELRLRIAEGAGVVATNRFWEIRSASGQIVWRTSQHTPRALLAPGRYEVRCELRDRTLKGTVELANGQSLIAKLSEQ</sequence>
<dbReference type="RefSeq" id="WP_082101176.1">
    <property type="nucleotide sequence ID" value="NZ_LN829118.1"/>
</dbReference>
<keyword evidence="5" id="KW-1185">Reference proteome</keyword>
<gene>
    <name evidence="4" type="ORF">YBN1229_v1_3499</name>
</gene>
<evidence type="ECO:0000259" key="3">
    <source>
        <dbReference type="PROSITE" id="PS50234"/>
    </source>
</evidence>
<name>A0A0D6JJG4_9HYPH</name>
<protein>
    <submittedName>
        <fullName evidence="4">Putative von Willebrand factor type A</fullName>
    </submittedName>
</protein>
<evidence type="ECO:0000256" key="2">
    <source>
        <dbReference type="SAM" id="SignalP"/>
    </source>
</evidence>
<feature type="chain" id="PRO_5002306338" evidence="2">
    <location>
        <begin position="32"/>
        <end position="667"/>
    </location>
</feature>
<proteinExistence type="predicted"/>
<dbReference type="SUPFAM" id="SSF53300">
    <property type="entry name" value="vWA-like"/>
    <property type="match status" value="1"/>
</dbReference>